<dbReference type="EMBL" id="JAUKUD010000006">
    <property type="protein sequence ID" value="KAK0740040.1"/>
    <property type="molecule type" value="Genomic_DNA"/>
</dbReference>
<evidence type="ECO:0000256" key="1">
    <source>
        <dbReference type="ARBA" id="ARBA00005466"/>
    </source>
</evidence>
<reference evidence="6" key="1">
    <citation type="submission" date="2023-06" db="EMBL/GenBank/DDBJ databases">
        <title>Genome-scale phylogeny and comparative genomics of the fungal order Sordariales.</title>
        <authorList>
            <consortium name="Lawrence Berkeley National Laboratory"/>
            <person name="Hensen N."/>
            <person name="Bonometti L."/>
            <person name="Westerberg I."/>
            <person name="Brannstrom I.O."/>
            <person name="Guillou S."/>
            <person name="Cros-Aarteil S."/>
            <person name="Calhoun S."/>
            <person name="Haridas S."/>
            <person name="Kuo A."/>
            <person name="Mondo S."/>
            <person name="Pangilinan J."/>
            <person name="Riley R."/>
            <person name="LaButti K."/>
            <person name="Andreopoulos B."/>
            <person name="Lipzen A."/>
            <person name="Chen C."/>
            <person name="Yanf M."/>
            <person name="Daum C."/>
            <person name="Ng V."/>
            <person name="Clum A."/>
            <person name="Steindorff A."/>
            <person name="Ohm R."/>
            <person name="Martin F."/>
            <person name="Silar P."/>
            <person name="Natvig D."/>
            <person name="Lalanne C."/>
            <person name="Gautier V."/>
            <person name="Ament-velasquez S.L."/>
            <person name="Kruys A."/>
            <person name="Hutchinson M.I."/>
            <person name="Powell A.J."/>
            <person name="Barry K."/>
            <person name="Miller A.N."/>
            <person name="Grigoriev I.V."/>
            <person name="Debuchy R."/>
            <person name="Gladieux P."/>
            <person name="Thoren M.H."/>
            <person name="Johannesson H."/>
        </authorList>
    </citation>
    <scope>NUCLEOTIDE SEQUENCE</scope>
    <source>
        <strain evidence="6">SMH3187-1</strain>
    </source>
</reference>
<dbReference type="Pfam" id="PF01565">
    <property type="entry name" value="FAD_binding_4"/>
    <property type="match status" value="1"/>
</dbReference>
<dbReference type="InterPro" id="IPR012951">
    <property type="entry name" value="BBE"/>
</dbReference>
<accession>A0AA40BTI7</accession>
<evidence type="ECO:0000313" key="6">
    <source>
        <dbReference type="EMBL" id="KAK0740040.1"/>
    </source>
</evidence>
<evidence type="ECO:0000259" key="5">
    <source>
        <dbReference type="PROSITE" id="PS51387"/>
    </source>
</evidence>
<keyword evidence="4" id="KW-0732">Signal</keyword>
<dbReference type="PROSITE" id="PS51387">
    <property type="entry name" value="FAD_PCMH"/>
    <property type="match status" value="1"/>
</dbReference>
<dbReference type="InterPro" id="IPR050432">
    <property type="entry name" value="FAD-linked_Oxidoreductases_BP"/>
</dbReference>
<sequence length="627" mass="66925">MTNLLSFLVAGAGLLQAVAVAIDPPAPPPPPPPPAPPSPPSPPGPPNGPPAALVPRTWNGQAYGCKCYPGDACWPSASAWNQLNATVGGNLAVLVPPEAACHNTFTGLLGTIPTYNAAKCAEVTANYSREQWNNDQDATTLWRFFTNSTCLPSTDPASTCTSGYYGTYVIRAKTKHHIKAGLDFARQKNLRLTIRNTGHDFAGRSVGWGALLINTHSFQDVNFHSNWNAPGPGGYSGPAVTIAAGVQGRALLRQAVAQSPPRAVVVGECPTVGIAGGFVQGGGHGPLTTTHGLAADNALSFDVLTADGRFVKADSHHNPDLFYGLKGGGPGNYGVVLSATFKTFAERPSAGAEMYINATLTTNSTLFWEGVRIFHSHANDFVDAGLYVYFTVGPGSMRVRPFVAFNKTAAELNAIVAPLFAELTAAGVPFWTRPARQYATLYDLYLDLFEDESAGPPNLTSGWVIAAEDIENNNDGIMGAFQTAISPRADLANKGYMVGHLFGAGHNVPAGLSATNPRFRASSNLMLYLLPVPVNATLAEKADLQNVLQNTVDKGFQDASPHGCAYVNEADPFMANWQTHFWGPTVYPTLFDLKKTWDPTGVFYSRSLPGTEKWEVIEYGERLCKKL</sequence>
<keyword evidence="2" id="KW-0560">Oxidoreductase</keyword>
<keyword evidence="7" id="KW-1185">Reference proteome</keyword>
<evidence type="ECO:0000313" key="7">
    <source>
        <dbReference type="Proteomes" id="UP001172155"/>
    </source>
</evidence>
<comment type="similarity">
    <text evidence="1">Belongs to the oxygen-dependent FAD-linked oxidoreductase family.</text>
</comment>
<evidence type="ECO:0000256" key="4">
    <source>
        <dbReference type="SAM" id="SignalP"/>
    </source>
</evidence>
<dbReference type="SUPFAM" id="SSF56176">
    <property type="entry name" value="FAD-binding/transporter-associated domain-like"/>
    <property type="match status" value="1"/>
</dbReference>
<dbReference type="Pfam" id="PF08031">
    <property type="entry name" value="BBE"/>
    <property type="match status" value="1"/>
</dbReference>
<protein>
    <submittedName>
        <fullName evidence="6">Isoamyl alcohol oxidase</fullName>
    </submittedName>
</protein>
<comment type="caution">
    <text evidence="6">The sequence shown here is derived from an EMBL/GenBank/DDBJ whole genome shotgun (WGS) entry which is preliminary data.</text>
</comment>
<dbReference type="InterPro" id="IPR036318">
    <property type="entry name" value="FAD-bd_PCMH-like_sf"/>
</dbReference>
<dbReference type="AlphaFoldDB" id="A0AA40BTI7"/>
<dbReference type="Proteomes" id="UP001172155">
    <property type="component" value="Unassembled WGS sequence"/>
</dbReference>
<evidence type="ECO:0000256" key="2">
    <source>
        <dbReference type="ARBA" id="ARBA00023002"/>
    </source>
</evidence>
<feature type="chain" id="PRO_5041229373" evidence="4">
    <location>
        <begin position="20"/>
        <end position="627"/>
    </location>
</feature>
<dbReference type="GO" id="GO:0071949">
    <property type="term" value="F:FAD binding"/>
    <property type="evidence" value="ECO:0007669"/>
    <property type="project" value="InterPro"/>
</dbReference>
<gene>
    <name evidence="6" type="ORF">B0T18DRAFT_331616</name>
</gene>
<dbReference type="InterPro" id="IPR006094">
    <property type="entry name" value="Oxid_FAD_bind_N"/>
</dbReference>
<dbReference type="Gene3D" id="3.30.465.10">
    <property type="match status" value="1"/>
</dbReference>
<dbReference type="GO" id="GO:0016491">
    <property type="term" value="F:oxidoreductase activity"/>
    <property type="evidence" value="ECO:0007669"/>
    <property type="project" value="UniProtKB-KW"/>
</dbReference>
<name>A0AA40BTI7_9PEZI</name>
<feature type="compositionally biased region" description="Pro residues" evidence="3">
    <location>
        <begin position="25"/>
        <end position="49"/>
    </location>
</feature>
<organism evidence="6 7">
    <name type="scientific">Schizothecium vesticola</name>
    <dbReference type="NCBI Taxonomy" id="314040"/>
    <lineage>
        <taxon>Eukaryota</taxon>
        <taxon>Fungi</taxon>
        <taxon>Dikarya</taxon>
        <taxon>Ascomycota</taxon>
        <taxon>Pezizomycotina</taxon>
        <taxon>Sordariomycetes</taxon>
        <taxon>Sordariomycetidae</taxon>
        <taxon>Sordariales</taxon>
        <taxon>Schizotheciaceae</taxon>
        <taxon>Schizothecium</taxon>
    </lineage>
</organism>
<dbReference type="PANTHER" id="PTHR13878:SF97">
    <property type="entry name" value="ISOAMYL ALCOHOL OXIDASE"/>
    <property type="match status" value="1"/>
</dbReference>
<dbReference type="PANTHER" id="PTHR13878">
    <property type="entry name" value="GULONOLACTONE OXIDASE"/>
    <property type="match status" value="1"/>
</dbReference>
<feature type="domain" description="FAD-binding PCMH-type" evidence="5">
    <location>
        <begin position="161"/>
        <end position="346"/>
    </location>
</feature>
<feature type="signal peptide" evidence="4">
    <location>
        <begin position="1"/>
        <end position="19"/>
    </location>
</feature>
<evidence type="ECO:0000256" key="3">
    <source>
        <dbReference type="SAM" id="MobiDB-lite"/>
    </source>
</evidence>
<proteinExistence type="inferred from homology"/>
<dbReference type="InterPro" id="IPR016166">
    <property type="entry name" value="FAD-bd_PCMH"/>
</dbReference>
<dbReference type="Gene3D" id="3.40.462.20">
    <property type="match status" value="1"/>
</dbReference>
<dbReference type="InterPro" id="IPR016169">
    <property type="entry name" value="FAD-bd_PCMH_sub2"/>
</dbReference>
<feature type="region of interest" description="Disordered" evidence="3">
    <location>
        <begin position="25"/>
        <end position="52"/>
    </location>
</feature>